<organism evidence="1 2">
    <name type="scientific">Flagellimonas allohymeniacidonis</name>
    <dbReference type="NCBI Taxonomy" id="2517819"/>
    <lineage>
        <taxon>Bacteria</taxon>
        <taxon>Pseudomonadati</taxon>
        <taxon>Bacteroidota</taxon>
        <taxon>Flavobacteriia</taxon>
        <taxon>Flavobacteriales</taxon>
        <taxon>Flavobacteriaceae</taxon>
        <taxon>Flagellimonas</taxon>
    </lineage>
</organism>
<dbReference type="PANTHER" id="PTHR37804">
    <property type="entry name" value="CDAA REGULATORY PROTEIN CDAR"/>
    <property type="match status" value="1"/>
</dbReference>
<accession>A0A4Q8QEY5</accession>
<dbReference type="Proteomes" id="UP000291981">
    <property type="component" value="Unassembled WGS sequence"/>
</dbReference>
<evidence type="ECO:0000313" key="1">
    <source>
        <dbReference type="EMBL" id="TAI49062.1"/>
    </source>
</evidence>
<dbReference type="Gene3D" id="2.170.120.30">
    <property type="match status" value="1"/>
</dbReference>
<evidence type="ECO:0000313" key="2">
    <source>
        <dbReference type="Proteomes" id="UP000291981"/>
    </source>
</evidence>
<dbReference type="Pfam" id="PF07949">
    <property type="entry name" value="YbbR"/>
    <property type="match status" value="1"/>
</dbReference>
<dbReference type="AlphaFoldDB" id="A0A4Q8QEY5"/>
<proteinExistence type="predicted"/>
<dbReference type="EMBL" id="SGIU01000001">
    <property type="protein sequence ID" value="TAI49062.1"/>
    <property type="molecule type" value="Genomic_DNA"/>
</dbReference>
<sequence length="318" mass="36043">MEAKLFSGQSKRKIKVFSLFLACSFLAWFLSNLSDSYESRANFVLNYRNLPDSLLLGNNPVNSIEAKIRTNGFRMFYFNLVKKRMNLDVSQVVYADGKYTLSEDAVKKQLEGQFSQSVSLLDLDRNRLEVDLYQVASKKIPVRPNIELKFESNHLLNGIFTIEPDSILVKGPAREIDTLMKVETEPIVLNDISSDFSVDAALVFPNALENSIFSKSRVKVSGKVARFSEKEFEVPIRAINFPEGYEVKLFPNKISLVCKASIANLKDISSEDFQIIADYKQLGGASNNSLLLRIVQSPEDIYGVRLQERTVNFVLERK</sequence>
<protein>
    <submittedName>
        <fullName evidence="1">YbbR-like domain-containing protein</fullName>
    </submittedName>
</protein>
<gene>
    <name evidence="1" type="ORF">EW142_04515</name>
</gene>
<dbReference type="InterPro" id="IPR053154">
    <property type="entry name" value="c-di-AMP_regulator"/>
</dbReference>
<dbReference type="RefSeq" id="WP_130610253.1">
    <property type="nucleotide sequence ID" value="NZ_SGIU01000001.1"/>
</dbReference>
<comment type="caution">
    <text evidence="1">The sequence shown here is derived from an EMBL/GenBank/DDBJ whole genome shotgun (WGS) entry which is preliminary data.</text>
</comment>
<dbReference type="PANTHER" id="PTHR37804:SF1">
    <property type="entry name" value="CDAA REGULATORY PROTEIN CDAR"/>
    <property type="match status" value="1"/>
</dbReference>
<dbReference type="Gene3D" id="2.170.120.40">
    <property type="entry name" value="YbbR-like domain"/>
    <property type="match status" value="1"/>
</dbReference>
<name>A0A4Q8QEY5_9FLAO</name>
<dbReference type="OrthoDB" id="1150187at2"/>
<keyword evidence="2" id="KW-1185">Reference proteome</keyword>
<dbReference type="InterPro" id="IPR012505">
    <property type="entry name" value="YbbR"/>
</dbReference>
<reference evidence="1 2" key="1">
    <citation type="submission" date="2019-02" db="EMBL/GenBank/DDBJ databases">
        <title>Draft genome sequence of Muricauda sp. 176CP4-71.</title>
        <authorList>
            <person name="Park J.-S."/>
        </authorList>
    </citation>
    <scope>NUCLEOTIDE SEQUENCE [LARGE SCALE GENOMIC DNA]</scope>
    <source>
        <strain evidence="1 2">176CP4-71</strain>
    </source>
</reference>